<accession>A0A561UI36</accession>
<dbReference type="Gene3D" id="3.90.660.20">
    <property type="entry name" value="Protoporphyrinogen oxidase, mitochondrial, domain 2"/>
    <property type="match status" value="1"/>
</dbReference>
<evidence type="ECO:0000259" key="1">
    <source>
        <dbReference type="Pfam" id="PF01593"/>
    </source>
</evidence>
<dbReference type="PRINTS" id="PR00419">
    <property type="entry name" value="ADXRDTASE"/>
</dbReference>
<dbReference type="AlphaFoldDB" id="A0A561UI36"/>
<dbReference type="Proteomes" id="UP000317940">
    <property type="component" value="Unassembled WGS sequence"/>
</dbReference>
<dbReference type="PANTHER" id="PTHR42923:SF46">
    <property type="entry name" value="AMINE OXIDASE"/>
    <property type="match status" value="1"/>
</dbReference>
<evidence type="ECO:0000313" key="2">
    <source>
        <dbReference type="EMBL" id="TWF99022.1"/>
    </source>
</evidence>
<dbReference type="OrthoDB" id="3267377at2"/>
<proteinExistence type="predicted"/>
<dbReference type="Pfam" id="PF01593">
    <property type="entry name" value="Amino_oxidase"/>
    <property type="match status" value="1"/>
</dbReference>
<dbReference type="Gene3D" id="3.50.50.60">
    <property type="entry name" value="FAD/NAD(P)-binding domain"/>
    <property type="match status" value="1"/>
</dbReference>
<protein>
    <submittedName>
        <fullName evidence="2">Oxygen-dependent protoporphyrinogen oxidase</fullName>
    </submittedName>
</protein>
<dbReference type="InterPro" id="IPR050464">
    <property type="entry name" value="Zeta_carotene_desat/Oxidored"/>
</dbReference>
<dbReference type="GO" id="GO:0016491">
    <property type="term" value="F:oxidoreductase activity"/>
    <property type="evidence" value="ECO:0007669"/>
    <property type="project" value="InterPro"/>
</dbReference>
<dbReference type="InterPro" id="IPR036188">
    <property type="entry name" value="FAD/NAD-bd_sf"/>
</dbReference>
<name>A0A561UI36_9ACTN</name>
<reference evidence="2 3" key="1">
    <citation type="submission" date="2019-06" db="EMBL/GenBank/DDBJ databases">
        <title>Sequencing the genomes of 1000 actinobacteria strains.</title>
        <authorList>
            <person name="Klenk H.-P."/>
        </authorList>
    </citation>
    <scope>NUCLEOTIDE SEQUENCE [LARGE SCALE GENOMIC DNA]</scope>
    <source>
        <strain evidence="2 3">DSM 44826</strain>
    </source>
</reference>
<dbReference type="RefSeq" id="WP_145905357.1">
    <property type="nucleotide sequence ID" value="NZ_BAAAMZ010000011.1"/>
</dbReference>
<comment type="caution">
    <text evidence="2">The sequence shown here is derived from an EMBL/GenBank/DDBJ whole genome shotgun (WGS) entry which is preliminary data.</text>
</comment>
<dbReference type="SUPFAM" id="SSF51905">
    <property type="entry name" value="FAD/NAD(P)-binding domain"/>
    <property type="match status" value="1"/>
</dbReference>
<dbReference type="Gene3D" id="1.10.3110.10">
    <property type="entry name" value="protoporphyrinogen ix oxidase, domain 3"/>
    <property type="match status" value="1"/>
</dbReference>
<keyword evidence="3" id="KW-1185">Reference proteome</keyword>
<evidence type="ECO:0000313" key="3">
    <source>
        <dbReference type="Proteomes" id="UP000317940"/>
    </source>
</evidence>
<dbReference type="InterPro" id="IPR002937">
    <property type="entry name" value="Amino_oxidase"/>
</dbReference>
<dbReference type="PANTHER" id="PTHR42923">
    <property type="entry name" value="PROTOPORPHYRINOGEN OXIDASE"/>
    <property type="match status" value="1"/>
</dbReference>
<organism evidence="2 3">
    <name type="scientific">Kitasatospora viridis</name>
    <dbReference type="NCBI Taxonomy" id="281105"/>
    <lineage>
        <taxon>Bacteria</taxon>
        <taxon>Bacillati</taxon>
        <taxon>Actinomycetota</taxon>
        <taxon>Actinomycetes</taxon>
        <taxon>Kitasatosporales</taxon>
        <taxon>Streptomycetaceae</taxon>
        <taxon>Kitasatospora</taxon>
    </lineage>
</organism>
<gene>
    <name evidence="2" type="ORF">FHX73_112857</name>
</gene>
<dbReference type="EMBL" id="VIWT01000001">
    <property type="protein sequence ID" value="TWF99022.1"/>
    <property type="molecule type" value="Genomic_DNA"/>
</dbReference>
<sequence length="439" mass="46572">MNTPDLDVAVIGAGLAGLATAHRLGRAGRSVRVFEAAGRVGGRMAAGLYDGCRIDEGAETIAARGYPATWRLIRAAGLTPADVLAIPHSLALWRDGRAHPNLGHPRGLLTGAGMSPRGRLDWLRFGAAAGRTDYGDLTVRQFAARYHPDLHDALLQPLAGCFFGWDTGRSAIAPMAEVLAATGIGSRWLTYRDGMDALARALANRVQVTLDCPLAEAVEGPDRAVLRFTDGRVLTARQAVLALPAPQIRRLRPDLPEEERPYLAAATYTPMLKVACLLDRPLPSPVAGYGVIVPATESRLVSGVIIDHLKAPGRAPTGRGLVSLLVAPAALPDLLTAPDAEVVTAATTEAARFLPGLLGSLRSAYVFRHPHGLPEATPQALRLRPAFLARPLRTIEYAGDWLPMRPNSESAAHSAELATDRVLAAYSRATTPATACADQ</sequence>
<dbReference type="SUPFAM" id="SSF54373">
    <property type="entry name" value="FAD-linked reductases, C-terminal domain"/>
    <property type="match status" value="1"/>
</dbReference>
<feature type="domain" description="Amine oxidase" evidence="1">
    <location>
        <begin position="15"/>
        <end position="422"/>
    </location>
</feature>